<name>A0A225UXW7_9STRA</name>
<evidence type="ECO:0000313" key="3">
    <source>
        <dbReference type="Proteomes" id="UP000198211"/>
    </source>
</evidence>
<comment type="caution">
    <text evidence="2">The sequence shown here is derived from an EMBL/GenBank/DDBJ whole genome shotgun (WGS) entry which is preliminary data.</text>
</comment>
<evidence type="ECO:0000256" key="1">
    <source>
        <dbReference type="SAM" id="SignalP"/>
    </source>
</evidence>
<dbReference type="AlphaFoldDB" id="A0A225UXW7"/>
<dbReference type="Proteomes" id="UP000198211">
    <property type="component" value="Unassembled WGS sequence"/>
</dbReference>
<sequence>MLATLFTLLFCSANANPNKISTPVSVPGRLRRLSNTVDTAFPEVKESEERGILSNIKTNLGDWMKTSSWATFGMSDAYVKSKLGLQNLQGTALTNHPNYRLLAKFHYKVEGRMLDKWLLSEGLTLSGAWKRLKLDRIPQNDVMRTDAYKTYVHYVKKYDRLTYGYKNGFFEAPREYGGSHAQIMAKVKVWAAARRPSKYVQEMLGLKESTMMASKYYKEFLRLRAK</sequence>
<accession>A0A225UXW7</accession>
<feature type="chain" id="PRO_5013393488" evidence="1">
    <location>
        <begin position="16"/>
        <end position="226"/>
    </location>
</feature>
<dbReference type="EMBL" id="NBNE01010055">
    <property type="protein sequence ID" value="OWY97801.1"/>
    <property type="molecule type" value="Genomic_DNA"/>
</dbReference>
<reference evidence="3" key="1">
    <citation type="submission" date="2017-03" db="EMBL/GenBank/DDBJ databases">
        <title>Phytopthora megakarya and P. palmivora, two closely related causual agents of cacao black pod achieved similar genome size and gene model numbers by different mechanisms.</title>
        <authorList>
            <person name="Ali S."/>
            <person name="Shao J."/>
            <person name="Larry D.J."/>
            <person name="Kronmiller B."/>
            <person name="Shen D."/>
            <person name="Strem M.D."/>
            <person name="Melnick R.L."/>
            <person name="Guiltinan M.J."/>
            <person name="Tyler B.M."/>
            <person name="Meinhardt L.W."/>
            <person name="Bailey B.A."/>
        </authorList>
    </citation>
    <scope>NUCLEOTIDE SEQUENCE [LARGE SCALE GENOMIC DNA]</scope>
    <source>
        <strain evidence="3">zdho120</strain>
    </source>
</reference>
<feature type="signal peptide" evidence="1">
    <location>
        <begin position="1"/>
        <end position="15"/>
    </location>
</feature>
<organism evidence="2 3">
    <name type="scientific">Phytophthora megakarya</name>
    <dbReference type="NCBI Taxonomy" id="4795"/>
    <lineage>
        <taxon>Eukaryota</taxon>
        <taxon>Sar</taxon>
        <taxon>Stramenopiles</taxon>
        <taxon>Oomycota</taxon>
        <taxon>Peronosporomycetes</taxon>
        <taxon>Peronosporales</taxon>
        <taxon>Peronosporaceae</taxon>
        <taxon>Phytophthora</taxon>
    </lineage>
</organism>
<proteinExistence type="predicted"/>
<keyword evidence="3" id="KW-1185">Reference proteome</keyword>
<gene>
    <name evidence="2" type="ORF">PHMEG_00031580</name>
</gene>
<protein>
    <submittedName>
        <fullName evidence="2">RxLR effector protein</fullName>
    </submittedName>
</protein>
<dbReference type="OrthoDB" id="97973at2759"/>
<evidence type="ECO:0000313" key="2">
    <source>
        <dbReference type="EMBL" id="OWY97801.1"/>
    </source>
</evidence>
<keyword evidence="1" id="KW-0732">Signal</keyword>